<accession>A0AAE9ECC8</accession>
<keyword evidence="4" id="KW-1185">Reference proteome</keyword>
<keyword evidence="1" id="KW-1133">Transmembrane helix</keyword>
<organism evidence="3 4">
    <name type="scientific">Caenorhabditis briggsae</name>
    <dbReference type="NCBI Taxonomy" id="6238"/>
    <lineage>
        <taxon>Eukaryota</taxon>
        <taxon>Metazoa</taxon>
        <taxon>Ecdysozoa</taxon>
        <taxon>Nematoda</taxon>
        <taxon>Chromadorea</taxon>
        <taxon>Rhabditida</taxon>
        <taxon>Rhabditina</taxon>
        <taxon>Rhabditomorpha</taxon>
        <taxon>Rhabditoidea</taxon>
        <taxon>Rhabditidae</taxon>
        <taxon>Peloderinae</taxon>
        <taxon>Caenorhabditis</taxon>
    </lineage>
</organism>
<feature type="chain" id="PRO_5041977645" evidence="2">
    <location>
        <begin position="20"/>
        <end position="236"/>
    </location>
</feature>
<dbReference type="AlphaFoldDB" id="A0AAE9ECC8"/>
<dbReference type="Proteomes" id="UP000829354">
    <property type="component" value="Chromosome II"/>
</dbReference>
<feature type="transmembrane region" description="Helical" evidence="1">
    <location>
        <begin position="165"/>
        <end position="189"/>
    </location>
</feature>
<name>A0AAE9ECC8_CAEBR</name>
<feature type="transmembrane region" description="Helical" evidence="1">
    <location>
        <begin position="122"/>
        <end position="144"/>
    </location>
</feature>
<dbReference type="EMBL" id="CP092621">
    <property type="protein sequence ID" value="UMM17616.1"/>
    <property type="molecule type" value="Genomic_DNA"/>
</dbReference>
<keyword evidence="2" id="KW-0732">Signal</keyword>
<reference evidence="3 4" key="1">
    <citation type="submission" date="2022-04" db="EMBL/GenBank/DDBJ databases">
        <title>Chromosome-level reference genomes for two strains of Caenorhabditis briggsae: an improved platform for comparative genomics.</title>
        <authorList>
            <person name="Stevens L."/>
            <person name="Andersen E."/>
        </authorList>
    </citation>
    <scope>NUCLEOTIDE SEQUENCE [LARGE SCALE GENOMIC DNA]</scope>
    <source>
        <strain evidence="3">VX34</strain>
        <tissue evidence="3">Whole-organism</tissue>
    </source>
</reference>
<feature type="signal peptide" evidence="2">
    <location>
        <begin position="1"/>
        <end position="19"/>
    </location>
</feature>
<sequence length="236" mass="25242">MIFIISILLLSLQIGFSNADLMRTVYCADKCNDYLKVPEKNIPKCEDRHLKLNQCGTVISCSWADVELEKQRPIANATDEIVCCYSVVLKEKGDCDAQQTLSPSNKHPHRPVHPMDCFSQTPGLFCVIAVLLVLLAGQSFYIMWSCAFQRRMYHQKSCGFGGFGGYGLGLGLGCGGGYGGFFGGSYGLGYGGYGGGFGGYGMGGYGLGYGGYGMFGGGYGGCGYSMMGGCFGKKKK</sequence>
<proteinExistence type="predicted"/>
<evidence type="ECO:0000256" key="2">
    <source>
        <dbReference type="SAM" id="SignalP"/>
    </source>
</evidence>
<evidence type="ECO:0000313" key="3">
    <source>
        <dbReference type="EMBL" id="UMM17616.1"/>
    </source>
</evidence>
<feature type="transmembrane region" description="Helical" evidence="1">
    <location>
        <begin position="209"/>
        <end position="231"/>
    </location>
</feature>
<protein>
    <submittedName>
        <fullName evidence="3">Uncharacterized protein</fullName>
    </submittedName>
</protein>
<evidence type="ECO:0000313" key="4">
    <source>
        <dbReference type="Proteomes" id="UP000829354"/>
    </source>
</evidence>
<evidence type="ECO:0000256" key="1">
    <source>
        <dbReference type="SAM" id="Phobius"/>
    </source>
</evidence>
<keyword evidence="1" id="KW-0472">Membrane</keyword>
<keyword evidence="1" id="KW-0812">Transmembrane</keyword>
<gene>
    <name evidence="3" type="ORF">L5515_014075</name>
</gene>